<dbReference type="GO" id="GO:0043953">
    <property type="term" value="P:protein transport by the Tat complex"/>
    <property type="evidence" value="ECO:0007669"/>
    <property type="project" value="UniProtKB-UniRule"/>
</dbReference>
<comment type="subunit">
    <text evidence="5">Forms a complex with TatA.</text>
</comment>
<keyword evidence="5" id="KW-0813">Transport</keyword>
<evidence type="ECO:0000256" key="1">
    <source>
        <dbReference type="ARBA" id="ARBA00004141"/>
    </source>
</evidence>
<keyword evidence="5" id="KW-0811">Translocation</keyword>
<evidence type="ECO:0000256" key="4">
    <source>
        <dbReference type="ARBA" id="ARBA00023136"/>
    </source>
</evidence>
<dbReference type="GO" id="GO:0009977">
    <property type="term" value="F:proton motive force dependent protein transmembrane transporter activity"/>
    <property type="evidence" value="ECO:0007669"/>
    <property type="project" value="TreeGrafter"/>
</dbReference>
<feature type="transmembrane region" description="Helical" evidence="5">
    <location>
        <begin position="20"/>
        <end position="38"/>
    </location>
</feature>
<dbReference type="PANTHER" id="PTHR30371">
    <property type="entry name" value="SEC-INDEPENDENT PROTEIN TRANSLOCASE PROTEIN TATC"/>
    <property type="match status" value="1"/>
</dbReference>
<comment type="similarity">
    <text evidence="5">Belongs to the TatC family.</text>
</comment>
<keyword evidence="5" id="KW-1003">Cell membrane</keyword>
<dbReference type="Pfam" id="PF00902">
    <property type="entry name" value="TatC"/>
    <property type="match status" value="1"/>
</dbReference>
<dbReference type="PRINTS" id="PR01840">
    <property type="entry name" value="TATCFAMILY"/>
</dbReference>
<comment type="function">
    <text evidence="5">Part of the twin-arginine translocation (Tat) system that transports large folded proteins containing a characteristic twin-arginine motif in their signal peptide across membranes.</text>
</comment>
<feature type="transmembrane region" description="Helical" evidence="5">
    <location>
        <begin position="148"/>
        <end position="177"/>
    </location>
</feature>
<dbReference type="HAMAP" id="MF_00902">
    <property type="entry name" value="TatC"/>
    <property type="match status" value="1"/>
</dbReference>
<sequence>MKNPNEQSVIGHLEEMRSRLIRTLVAFIVAMAAAFIYVKDIYQWLVRDVDQKLVLLGPSDVIWVYMMISGVVAIAITLPIAAYQTWKFVTPAMPQQAQRAALIFIPGISALFIIGICFGYFILFPMVLHFMDQMAGEEFSTLYTAQKYFTFMIHMTVPFGFLFEMPAIVMFLTKLGILNPARLAKARKLAYFILAIVAVTITPPDILSDIIVIVPLFLLYEISISISKFVYRKQLAMQDDATAQA</sequence>
<feature type="transmembrane region" description="Helical" evidence="5">
    <location>
        <begin position="62"/>
        <end position="83"/>
    </location>
</feature>
<dbReference type="PANTHER" id="PTHR30371:SF4">
    <property type="entry name" value="SEC-INDEPENDENT PROTEIN TRANSLOCASE PROTEIN TATCD"/>
    <property type="match status" value="1"/>
</dbReference>
<dbReference type="Proteomes" id="UP000249260">
    <property type="component" value="Unassembled WGS sequence"/>
</dbReference>
<dbReference type="EMBL" id="QLUW01000003">
    <property type="protein sequence ID" value="RAP75172.1"/>
    <property type="molecule type" value="Genomic_DNA"/>
</dbReference>
<dbReference type="RefSeq" id="WP_112883436.1">
    <property type="nucleotide sequence ID" value="NZ_QLUW01000003.1"/>
</dbReference>
<organism evidence="6 7">
    <name type="scientific">Paenibacillus montanisoli</name>
    <dbReference type="NCBI Taxonomy" id="2081970"/>
    <lineage>
        <taxon>Bacteria</taxon>
        <taxon>Bacillati</taxon>
        <taxon>Bacillota</taxon>
        <taxon>Bacilli</taxon>
        <taxon>Bacillales</taxon>
        <taxon>Paenibacillaceae</taxon>
        <taxon>Paenibacillus</taxon>
    </lineage>
</organism>
<comment type="subcellular location">
    <subcellularLocation>
        <location evidence="5">Cell membrane</location>
        <topology evidence="5">Multi-pass membrane protein</topology>
    </subcellularLocation>
    <subcellularLocation>
        <location evidence="1">Membrane</location>
        <topology evidence="1">Multi-pass membrane protein</topology>
    </subcellularLocation>
</comment>
<keyword evidence="4 5" id="KW-0472">Membrane</keyword>
<gene>
    <name evidence="5 6" type="primary">tatC</name>
    <name evidence="6" type="ORF">DL346_17480</name>
</gene>
<accession>A0A328TZH3</accession>
<evidence type="ECO:0000256" key="5">
    <source>
        <dbReference type="HAMAP-Rule" id="MF_00902"/>
    </source>
</evidence>
<name>A0A328TZH3_9BACL</name>
<proteinExistence type="inferred from homology"/>
<keyword evidence="3 5" id="KW-1133">Transmembrane helix</keyword>
<reference evidence="6 7" key="1">
    <citation type="submission" date="2018-06" db="EMBL/GenBank/DDBJ databases">
        <title>Paenibacillus montanisoli sp. nov., isolated from mountain area soil.</title>
        <authorList>
            <person name="Wu M."/>
        </authorList>
    </citation>
    <scope>NUCLEOTIDE SEQUENCE [LARGE SCALE GENOMIC DNA]</scope>
    <source>
        <strain evidence="6 7">RA17</strain>
    </source>
</reference>
<dbReference type="NCBIfam" id="TIGR00945">
    <property type="entry name" value="tatC"/>
    <property type="match status" value="1"/>
</dbReference>
<protein>
    <recommendedName>
        <fullName evidence="5">Sec-independent protein translocase protein TatC</fullName>
    </recommendedName>
</protein>
<dbReference type="GO" id="GO:0065002">
    <property type="term" value="P:intracellular protein transmembrane transport"/>
    <property type="evidence" value="ECO:0007669"/>
    <property type="project" value="TreeGrafter"/>
</dbReference>
<dbReference type="GO" id="GO:0033281">
    <property type="term" value="C:TAT protein transport complex"/>
    <property type="evidence" value="ECO:0007669"/>
    <property type="project" value="UniProtKB-UniRule"/>
</dbReference>
<evidence type="ECO:0000256" key="3">
    <source>
        <dbReference type="ARBA" id="ARBA00022989"/>
    </source>
</evidence>
<evidence type="ECO:0000256" key="2">
    <source>
        <dbReference type="ARBA" id="ARBA00022692"/>
    </source>
</evidence>
<keyword evidence="5" id="KW-0653">Protein transport</keyword>
<dbReference type="AlphaFoldDB" id="A0A328TZH3"/>
<dbReference type="OrthoDB" id="9777044at2"/>
<keyword evidence="7" id="KW-1185">Reference proteome</keyword>
<comment type="caution">
    <text evidence="6">The sequence shown here is derived from an EMBL/GenBank/DDBJ whole genome shotgun (WGS) entry which is preliminary data.</text>
</comment>
<keyword evidence="2 5" id="KW-0812">Transmembrane</keyword>
<dbReference type="InterPro" id="IPR002033">
    <property type="entry name" value="TatC"/>
</dbReference>
<feature type="transmembrane region" description="Helical" evidence="5">
    <location>
        <begin position="210"/>
        <end position="231"/>
    </location>
</feature>
<feature type="transmembrane region" description="Helical" evidence="5">
    <location>
        <begin position="189"/>
        <end position="204"/>
    </location>
</feature>
<evidence type="ECO:0000313" key="7">
    <source>
        <dbReference type="Proteomes" id="UP000249260"/>
    </source>
</evidence>
<feature type="transmembrane region" description="Helical" evidence="5">
    <location>
        <begin position="103"/>
        <end position="128"/>
    </location>
</feature>
<evidence type="ECO:0000313" key="6">
    <source>
        <dbReference type="EMBL" id="RAP75172.1"/>
    </source>
</evidence>